<dbReference type="EMBL" id="JBBGZW010000002">
    <property type="protein sequence ID" value="MEJ5047644.1"/>
    <property type="molecule type" value="Genomic_DNA"/>
</dbReference>
<dbReference type="InterPro" id="IPR000073">
    <property type="entry name" value="AB_hydrolase_1"/>
</dbReference>
<dbReference type="GO" id="GO:0016787">
    <property type="term" value="F:hydrolase activity"/>
    <property type="evidence" value="ECO:0007669"/>
    <property type="project" value="UniProtKB-KW"/>
</dbReference>
<dbReference type="RefSeq" id="WP_238344497.1">
    <property type="nucleotide sequence ID" value="NZ_JACAWY010000002.1"/>
</dbReference>
<organism evidence="2 3">
    <name type="scientific">Pantoea nemavictus</name>
    <dbReference type="NCBI Taxonomy" id="2726955"/>
    <lineage>
        <taxon>Bacteria</taxon>
        <taxon>Pseudomonadati</taxon>
        <taxon>Pseudomonadota</taxon>
        <taxon>Gammaproteobacteria</taxon>
        <taxon>Enterobacterales</taxon>
        <taxon>Erwiniaceae</taxon>
        <taxon>Pantoea</taxon>
    </lineage>
</organism>
<reference evidence="2 3" key="1">
    <citation type="submission" date="2023-12" db="EMBL/GenBank/DDBJ databases">
        <title>Gut-associated functions are favored during microbiome assembly across C. elegans life.</title>
        <authorList>
            <person name="Zimmermann J."/>
        </authorList>
    </citation>
    <scope>NUCLEOTIDE SEQUENCE [LARGE SCALE GENOMIC DNA]</scope>
    <source>
        <strain evidence="2 3">BIGb0393</strain>
    </source>
</reference>
<comment type="caution">
    <text evidence="2">The sequence shown here is derived from an EMBL/GenBank/DDBJ whole genome shotgun (WGS) entry which is preliminary data.</text>
</comment>
<dbReference type="Gene3D" id="3.40.50.1820">
    <property type="entry name" value="alpha/beta hydrolase"/>
    <property type="match status" value="1"/>
</dbReference>
<feature type="domain" description="AB hydrolase-1" evidence="1">
    <location>
        <begin position="18"/>
        <end position="242"/>
    </location>
</feature>
<evidence type="ECO:0000313" key="3">
    <source>
        <dbReference type="Proteomes" id="UP001362100"/>
    </source>
</evidence>
<dbReference type="InterPro" id="IPR050266">
    <property type="entry name" value="AB_hydrolase_sf"/>
</dbReference>
<keyword evidence="2" id="KW-0378">Hydrolase</keyword>
<keyword evidence="3" id="KW-1185">Reference proteome</keyword>
<dbReference type="PANTHER" id="PTHR43798">
    <property type="entry name" value="MONOACYLGLYCEROL LIPASE"/>
    <property type="match status" value="1"/>
</dbReference>
<dbReference type="PRINTS" id="PR00111">
    <property type="entry name" value="ABHYDROLASE"/>
</dbReference>
<evidence type="ECO:0000259" key="1">
    <source>
        <dbReference type="Pfam" id="PF12697"/>
    </source>
</evidence>
<dbReference type="SUPFAM" id="SSF53474">
    <property type="entry name" value="alpha/beta-Hydrolases"/>
    <property type="match status" value="1"/>
</dbReference>
<accession>A0ABU8PY08</accession>
<dbReference type="InterPro" id="IPR029058">
    <property type="entry name" value="AB_hydrolase_fold"/>
</dbReference>
<dbReference type="Pfam" id="PF12697">
    <property type="entry name" value="Abhydrolase_6"/>
    <property type="match status" value="1"/>
</dbReference>
<gene>
    <name evidence="2" type="ORF">WH298_20870</name>
</gene>
<sequence>MTNGIRTHYEIAGQGPTIIFVSGLGGTAAYWQPQVSAFADDFTVVTYDQRGAGQSDHPTGPYSIDTLVDDLQALIAALQLHRPILVGHSTGGAIGQILAARQPQLLAGMVQYASWAKSDMHFNWCFRMRRALLLGSSLEEYVHGSALFLYPPEHIKANADTLSPALLASATRFPARDVVLSRIDAIMAHDASAALPQIQTPTLVMCAQDDILTPPYQSRLLAENIPGAQLKIVPQGGHSFSETETPLFNQITRDFMASLHSPVH</sequence>
<evidence type="ECO:0000313" key="2">
    <source>
        <dbReference type="EMBL" id="MEJ5047644.1"/>
    </source>
</evidence>
<protein>
    <submittedName>
        <fullName evidence="2">Alpha/beta fold hydrolase</fullName>
    </submittedName>
</protein>
<name>A0ABU8PY08_9GAMM</name>
<dbReference type="Proteomes" id="UP001362100">
    <property type="component" value="Unassembled WGS sequence"/>
</dbReference>
<proteinExistence type="predicted"/>